<dbReference type="AlphaFoldDB" id="G0M8T3"/>
<dbReference type="eggNOG" id="ENOG502SY7B">
    <property type="taxonomic scope" value="Eukaryota"/>
</dbReference>
<keyword evidence="1" id="KW-0812">Transmembrane</keyword>
<dbReference type="OrthoDB" id="10338658at2759"/>
<evidence type="ECO:0000256" key="1">
    <source>
        <dbReference type="SAM" id="Phobius"/>
    </source>
</evidence>
<feature type="transmembrane region" description="Helical" evidence="1">
    <location>
        <begin position="12"/>
        <end position="37"/>
    </location>
</feature>
<name>G0M8T3_CAEBE</name>
<dbReference type="PANTHER" id="PTHR22941:SF300">
    <property type="entry name" value="SERPENTINE RECEPTOR, CLASS H"/>
    <property type="match status" value="1"/>
</dbReference>
<evidence type="ECO:0008006" key="4">
    <source>
        <dbReference type="Google" id="ProtNLM"/>
    </source>
</evidence>
<dbReference type="Pfam" id="PF10318">
    <property type="entry name" value="7TM_GPCR_Srh"/>
    <property type="match status" value="1"/>
</dbReference>
<feature type="transmembrane region" description="Helical" evidence="1">
    <location>
        <begin position="97"/>
        <end position="114"/>
    </location>
</feature>
<accession>G0M8T3</accession>
<proteinExistence type="predicted"/>
<dbReference type="InParanoid" id="G0M8T3"/>
<feature type="transmembrane region" description="Helical" evidence="1">
    <location>
        <begin position="135"/>
        <end position="152"/>
    </location>
</feature>
<keyword evidence="3" id="KW-1185">Reference proteome</keyword>
<dbReference type="HOGENOM" id="CLU_042960_1_1_1"/>
<gene>
    <name evidence="2" type="ORF">CAEBREN_21875</name>
</gene>
<feature type="transmembrane region" description="Helical" evidence="1">
    <location>
        <begin position="58"/>
        <end position="85"/>
    </location>
</feature>
<feature type="transmembrane region" description="Helical" evidence="1">
    <location>
        <begin position="236"/>
        <end position="264"/>
    </location>
</feature>
<organism evidence="3">
    <name type="scientific">Caenorhabditis brenneri</name>
    <name type="common">Nematode worm</name>
    <dbReference type="NCBI Taxonomy" id="135651"/>
    <lineage>
        <taxon>Eukaryota</taxon>
        <taxon>Metazoa</taxon>
        <taxon>Ecdysozoa</taxon>
        <taxon>Nematoda</taxon>
        <taxon>Chromadorea</taxon>
        <taxon>Rhabditida</taxon>
        <taxon>Rhabditina</taxon>
        <taxon>Rhabditomorpha</taxon>
        <taxon>Rhabditoidea</taxon>
        <taxon>Rhabditidae</taxon>
        <taxon>Peloderinae</taxon>
        <taxon>Caenorhabditis</taxon>
    </lineage>
</organism>
<keyword evidence="1" id="KW-1133">Transmembrane helix</keyword>
<protein>
    <recommendedName>
        <fullName evidence="4">Serpentine Receptor, class H</fullName>
    </recommendedName>
</protein>
<dbReference type="PANTHER" id="PTHR22941">
    <property type="entry name" value="SERPENTINE RECEPTOR"/>
    <property type="match status" value="1"/>
</dbReference>
<dbReference type="OMA" id="SIMLWSH"/>
<dbReference type="Proteomes" id="UP000008068">
    <property type="component" value="Unassembled WGS sequence"/>
</dbReference>
<reference evidence="3" key="1">
    <citation type="submission" date="2011-07" db="EMBL/GenBank/DDBJ databases">
        <authorList>
            <consortium name="Caenorhabditis brenneri Sequencing and Analysis Consortium"/>
            <person name="Wilson R.K."/>
        </authorList>
    </citation>
    <scope>NUCLEOTIDE SEQUENCE [LARGE SCALE GENOMIC DNA]</scope>
    <source>
        <strain evidence="3">PB2801</strain>
    </source>
</reference>
<dbReference type="InterPro" id="IPR019422">
    <property type="entry name" value="7TM_GPCR_serpentine_rcpt_Srh"/>
</dbReference>
<feature type="transmembrane region" description="Helical" evidence="1">
    <location>
        <begin position="187"/>
        <end position="208"/>
    </location>
</feature>
<sequence>MTEVSYFSTPEFVAFSLHVISGVELPLHIFGTYCILFKSPDSMKSVKWSMLNLHFWSVCLDWTVTFFIIPFVLFPTVAGFSLGMFNYMGLPLERQCYLFAALLCTVNVASMMLFENRYYLMAGKETMWKKFRIPVLAVNYILAFLYPLPAYLKFPEQSSALEEVLQKLPPLPEVILRHQITVYSNELIYFIIPIVFMTSVIGIETLIIGKLIHFHMNSVDLKFKVSLKTISMQKRILTALLIQTSTMAVNFLIPITYICSTIVFNYHNQAANNICFLVFSLHGLTSTSIMLWSHRPYRAVCSNLLRFKRSETTSSKGIQVVNSTVRRNTRIDIFRSS</sequence>
<evidence type="ECO:0000313" key="3">
    <source>
        <dbReference type="Proteomes" id="UP000008068"/>
    </source>
</evidence>
<keyword evidence="1" id="KW-0472">Membrane</keyword>
<evidence type="ECO:0000313" key="2">
    <source>
        <dbReference type="EMBL" id="EGT30757.1"/>
    </source>
</evidence>
<dbReference type="EMBL" id="GL379787">
    <property type="protein sequence ID" value="EGT30757.1"/>
    <property type="molecule type" value="Genomic_DNA"/>
</dbReference>
<dbReference type="InterPro" id="IPR053220">
    <property type="entry name" value="Nematode_rcpt-like_serp_H"/>
</dbReference>
<feature type="transmembrane region" description="Helical" evidence="1">
    <location>
        <begin position="270"/>
        <end position="292"/>
    </location>
</feature>